<sequence>MRLALLWLLVPLAVAQLPFNIFNIPETIRTPLVETYFDVMKLDTQCFRDIKKSFNQMLLAFLTAQKCKTIDCLMDEKVTNATYAMKMLAATGHPHSLDWDELSLTWAGDPKLCRNIDGPFETKYCFLHVTIDWTKIDFESFGFSLSFLPGGKIPDFDIGDANIDRCSTMSVNNVKLALCLPASCEKDPNIGRIISEATNGTAKICEISCVGPKKEPSAFFYFFNVAFTSLIAIAVGSSILDYIATRNGMDVELKGRTTWKVITAFSIPRNTSDLFSIRQRSDSIACLDAIRFITFTWVVNGHCDLFVGDGDNPIQLFRESDYIISDVLLNAYVSVDTFFLVSGLLVSYTFFKRVHTNPDCVYKPMNWIILTPAYLLFIAFYVAWTPQMHDIWAVGTAMNNTLFVQNCENYWWLNALYLNNFHAIQDLCYPPSWFLCVDTQLYWAAPLFLIAIYYSCKNNIRNQRRKTGLGAVLSGVLFSVGATVFLTAYYDLPAIGFTAKTTGNMDFMTQLYIKPWIRCIPYLTGIICGYFIVQVRKQTVKVRQPKMWELTLVWLFSTIVALTVIFSVYDYMRGESDWSVATRSFYGSFARIGWALAIAWVVLACTFNWAGPVKSLLEHPLWYPLGRLSYCAFLAHWFTLQLLLHGSDRPAHFVSLFQTYLTVTIPVVFMSYVMAWMWSCLVEIPFSKLEVIGVDLIIHRRRGHRDTNIVHAARSELNIEGKRPTDGAGITTIEVDNHH</sequence>
<organism evidence="1 2">
    <name type="scientific">Pristionchus pacificus</name>
    <name type="common">Parasitic nematode worm</name>
    <dbReference type="NCBI Taxonomy" id="54126"/>
    <lineage>
        <taxon>Eukaryota</taxon>
        <taxon>Metazoa</taxon>
        <taxon>Ecdysozoa</taxon>
        <taxon>Nematoda</taxon>
        <taxon>Chromadorea</taxon>
        <taxon>Rhabditida</taxon>
        <taxon>Rhabditina</taxon>
        <taxon>Diplogasteromorpha</taxon>
        <taxon>Diplogasteroidea</taxon>
        <taxon>Neodiplogasteridae</taxon>
        <taxon>Pristionchus</taxon>
    </lineage>
</organism>
<proteinExistence type="predicted"/>
<dbReference type="PANTHER" id="PTHR11161">
    <property type="entry name" value="O-ACYLTRANSFERASE"/>
    <property type="match status" value="1"/>
</dbReference>
<dbReference type="OrthoDB" id="207378at2759"/>
<accession>A0A2A6B2J0</accession>
<reference evidence="2" key="1">
    <citation type="journal article" date="2008" name="Nat. Genet.">
        <title>The Pristionchus pacificus genome provides a unique perspective on nematode lifestyle and parasitism.</title>
        <authorList>
            <person name="Dieterich C."/>
            <person name="Clifton S.W."/>
            <person name="Schuster L.N."/>
            <person name="Chinwalla A."/>
            <person name="Delehaunty K."/>
            <person name="Dinkelacker I."/>
            <person name="Fulton L."/>
            <person name="Fulton R."/>
            <person name="Godfrey J."/>
            <person name="Minx P."/>
            <person name="Mitreva M."/>
            <person name="Roeseler W."/>
            <person name="Tian H."/>
            <person name="Witte H."/>
            <person name="Yang S.P."/>
            <person name="Wilson R.K."/>
            <person name="Sommer R.J."/>
        </authorList>
    </citation>
    <scope>NUCLEOTIDE SEQUENCE [LARGE SCALE GENOMIC DNA]</scope>
    <source>
        <strain evidence="2">PS312</strain>
    </source>
</reference>
<dbReference type="AlphaFoldDB" id="A0A2A6B2J0"/>
<protein>
    <submittedName>
        <fullName evidence="1">Oac-7</fullName>
    </submittedName>
</protein>
<keyword evidence="2" id="KW-1185">Reference proteome</keyword>
<dbReference type="InterPro" id="IPR002656">
    <property type="entry name" value="Acyl_transf_3_dom"/>
</dbReference>
<name>A0A2A6B2J0_PRIPA</name>
<dbReference type="PANTHER" id="PTHR11161:SF0">
    <property type="entry name" value="O-ACYLTRANSFERASE LIKE PROTEIN"/>
    <property type="match status" value="1"/>
</dbReference>
<gene>
    <name evidence="1" type="primary">WBGene00113020</name>
</gene>
<evidence type="ECO:0000313" key="2">
    <source>
        <dbReference type="Proteomes" id="UP000005239"/>
    </source>
</evidence>
<accession>A0A8R1UEW3</accession>
<evidence type="ECO:0000313" key="1">
    <source>
        <dbReference type="EnsemblMetazoa" id="PPA23466.1"/>
    </source>
</evidence>
<dbReference type="InterPro" id="IPR052728">
    <property type="entry name" value="O2_lipid_transport_reg"/>
</dbReference>
<dbReference type="SMART" id="SM00703">
    <property type="entry name" value="NRF"/>
    <property type="match status" value="1"/>
</dbReference>
<dbReference type="Pfam" id="PF01757">
    <property type="entry name" value="Acyl_transf_3"/>
    <property type="match status" value="1"/>
</dbReference>
<dbReference type="Proteomes" id="UP000005239">
    <property type="component" value="Unassembled WGS sequence"/>
</dbReference>
<dbReference type="GO" id="GO:0016747">
    <property type="term" value="F:acyltransferase activity, transferring groups other than amino-acyl groups"/>
    <property type="evidence" value="ECO:0007669"/>
    <property type="project" value="InterPro"/>
</dbReference>
<reference evidence="1" key="2">
    <citation type="submission" date="2022-06" db="UniProtKB">
        <authorList>
            <consortium name="EnsemblMetazoa"/>
        </authorList>
    </citation>
    <scope>IDENTIFICATION</scope>
    <source>
        <strain evidence="1">PS312</strain>
    </source>
</reference>
<dbReference type="InterPro" id="IPR006621">
    <property type="entry name" value="Nose-resist-to-fluoxetine_N"/>
</dbReference>
<dbReference type="EnsemblMetazoa" id="PPA23466.1">
    <property type="protein sequence ID" value="PPA23466.1"/>
    <property type="gene ID" value="WBGene00113020"/>
</dbReference>